<dbReference type="GO" id="GO:0003697">
    <property type="term" value="F:single-stranded DNA binding"/>
    <property type="evidence" value="ECO:0007669"/>
    <property type="project" value="InterPro"/>
</dbReference>
<proteinExistence type="predicted"/>
<dbReference type="EMBL" id="BMAW01129247">
    <property type="protein sequence ID" value="GFU29615.1"/>
    <property type="molecule type" value="Genomic_DNA"/>
</dbReference>
<accession>A0A8X6QT47</accession>
<dbReference type="AlphaFoldDB" id="A0A8X6QT47"/>
<dbReference type="GO" id="GO:0005634">
    <property type="term" value="C:nucleus"/>
    <property type="evidence" value="ECO:0007669"/>
    <property type="project" value="TreeGrafter"/>
</dbReference>
<dbReference type="Pfam" id="PF10263">
    <property type="entry name" value="SprT-like"/>
    <property type="match status" value="1"/>
</dbReference>
<organism evidence="2 3">
    <name type="scientific">Nephila pilipes</name>
    <name type="common">Giant wood spider</name>
    <name type="synonym">Nephila maculata</name>
    <dbReference type="NCBI Taxonomy" id="299642"/>
    <lineage>
        <taxon>Eukaryota</taxon>
        <taxon>Metazoa</taxon>
        <taxon>Ecdysozoa</taxon>
        <taxon>Arthropoda</taxon>
        <taxon>Chelicerata</taxon>
        <taxon>Arachnida</taxon>
        <taxon>Araneae</taxon>
        <taxon>Araneomorphae</taxon>
        <taxon>Entelegynae</taxon>
        <taxon>Araneoidea</taxon>
        <taxon>Nephilidae</taxon>
        <taxon>Nephila</taxon>
    </lineage>
</organism>
<protein>
    <recommendedName>
        <fullName evidence="1">SprT-like domain-containing protein</fullName>
    </recommendedName>
</protein>
<dbReference type="GO" id="GO:0004222">
    <property type="term" value="F:metalloendopeptidase activity"/>
    <property type="evidence" value="ECO:0007669"/>
    <property type="project" value="InterPro"/>
</dbReference>
<comment type="caution">
    <text evidence="2">The sequence shown here is derived from an EMBL/GenBank/DDBJ whole genome shotgun (WGS) entry which is preliminary data.</text>
</comment>
<dbReference type="PANTHER" id="PTHR21220:SF0">
    <property type="entry name" value="DNA-DEPENDENT METALLOPROTEASE SPRTN"/>
    <property type="match status" value="1"/>
</dbReference>
<feature type="domain" description="SprT-like" evidence="1">
    <location>
        <begin position="57"/>
        <end position="92"/>
    </location>
</feature>
<evidence type="ECO:0000313" key="3">
    <source>
        <dbReference type="Proteomes" id="UP000887013"/>
    </source>
</evidence>
<keyword evidence="3" id="KW-1185">Reference proteome</keyword>
<reference evidence="2" key="1">
    <citation type="submission" date="2020-08" db="EMBL/GenBank/DDBJ databases">
        <title>Multicomponent nature underlies the extraordinary mechanical properties of spider dragline silk.</title>
        <authorList>
            <person name="Kono N."/>
            <person name="Nakamura H."/>
            <person name="Mori M."/>
            <person name="Yoshida Y."/>
            <person name="Ohtoshi R."/>
            <person name="Malay A.D."/>
            <person name="Moran D.A.P."/>
            <person name="Tomita M."/>
            <person name="Numata K."/>
            <person name="Arakawa K."/>
        </authorList>
    </citation>
    <scope>NUCLEOTIDE SEQUENCE</scope>
</reference>
<gene>
    <name evidence="2" type="ORF">NPIL_592711</name>
</gene>
<dbReference type="PANTHER" id="PTHR21220">
    <property type="entry name" value="DNA-DEPENDENT METALLOPROTEASE SPRTN"/>
    <property type="match status" value="1"/>
</dbReference>
<dbReference type="GO" id="GO:0031593">
    <property type="term" value="F:polyubiquitin modification-dependent protein binding"/>
    <property type="evidence" value="ECO:0007669"/>
    <property type="project" value="TreeGrafter"/>
</dbReference>
<evidence type="ECO:0000259" key="1">
    <source>
        <dbReference type="Pfam" id="PF10263"/>
    </source>
</evidence>
<sequence>MDCDDAILTELDSEILFQQIDEDLDFAFALSLQEELNKDSQGTVKQLHAFPIIYNQHEMIHAYLFVTENNKDHDAHGPQFLSHMHRINMAAGTKIS</sequence>
<evidence type="ECO:0000313" key="2">
    <source>
        <dbReference type="EMBL" id="GFU29615.1"/>
    </source>
</evidence>
<dbReference type="InterPro" id="IPR044245">
    <property type="entry name" value="Spartan"/>
</dbReference>
<dbReference type="GO" id="GO:0006974">
    <property type="term" value="P:DNA damage response"/>
    <property type="evidence" value="ECO:0007669"/>
    <property type="project" value="InterPro"/>
</dbReference>
<dbReference type="InterPro" id="IPR006640">
    <property type="entry name" value="SprT-like_domain"/>
</dbReference>
<dbReference type="Proteomes" id="UP000887013">
    <property type="component" value="Unassembled WGS sequence"/>
</dbReference>
<feature type="non-terminal residue" evidence="2">
    <location>
        <position position="96"/>
    </location>
</feature>
<name>A0A8X6QT47_NEPPI</name>
<dbReference type="OrthoDB" id="5236983at2759"/>